<evidence type="ECO:0000313" key="1">
    <source>
        <dbReference type="EMBL" id="AXQ60944.1"/>
    </source>
</evidence>
<name>A0A385DNT1_9CAUD</name>
<protein>
    <submittedName>
        <fullName evidence="1">Uncharacterized protein</fullName>
    </submittedName>
</protein>
<sequence length="72" mass="8404">MVVHMSSYTHYTAGSHVIFIADDDRPEPNGEYEGYIHKCLKKGELYMVDIKANENGVRFAHYVHPRNLRPKR</sequence>
<dbReference type="EMBL" id="MH669002">
    <property type="protein sequence ID" value="AXQ60944.1"/>
    <property type="molecule type" value="Genomic_DNA"/>
</dbReference>
<dbReference type="Proteomes" id="UP000262853">
    <property type="component" value="Genome"/>
</dbReference>
<organism evidence="1 2">
    <name type="scientific">Mycobacterium phage Emmina</name>
    <dbReference type="NCBI Taxonomy" id="2301564"/>
    <lineage>
        <taxon>Viruses</taxon>
        <taxon>Duplodnaviria</taxon>
        <taxon>Heunggongvirae</taxon>
        <taxon>Uroviricota</taxon>
        <taxon>Caudoviricetes</taxon>
        <taxon>Kostyavirus</taxon>
        <taxon>Kostyavirus porky</taxon>
    </lineage>
</organism>
<accession>A0A385DNT1</accession>
<reference evidence="2" key="1">
    <citation type="submission" date="2018-07" db="EMBL/GenBank/DDBJ databases">
        <authorList>
            <person name="Quirk P.G."/>
            <person name="Krulwich T.A."/>
        </authorList>
    </citation>
    <scope>NUCLEOTIDE SEQUENCE [LARGE SCALE GENOMIC DNA]</scope>
</reference>
<evidence type="ECO:0000313" key="2">
    <source>
        <dbReference type="Proteomes" id="UP000262853"/>
    </source>
</evidence>
<proteinExistence type="predicted"/>
<gene>
    <name evidence="1" type="primary">146</name>
    <name evidence="1" type="ORF">SEA_EMMINA_146</name>
</gene>